<dbReference type="InterPro" id="IPR041623">
    <property type="entry name" value="NOG1_N"/>
</dbReference>
<evidence type="ECO:0000313" key="5">
    <source>
        <dbReference type="EMBL" id="GMH53394.1"/>
    </source>
</evidence>
<dbReference type="Gene3D" id="3.40.50.300">
    <property type="entry name" value="P-loop containing nucleotide triphosphate hydrolases"/>
    <property type="match status" value="1"/>
</dbReference>
<feature type="domain" description="Nucleolar GTP-binding protein 1 Rossman-fold" evidence="3">
    <location>
        <begin position="332"/>
        <end position="392"/>
    </location>
</feature>
<evidence type="ECO:0000259" key="4">
    <source>
        <dbReference type="Pfam" id="PF17835"/>
    </source>
</evidence>
<evidence type="ECO:0000256" key="2">
    <source>
        <dbReference type="SAM" id="MobiDB-lite"/>
    </source>
</evidence>
<organism evidence="5 6">
    <name type="scientific">Triparma retinervis</name>
    <dbReference type="NCBI Taxonomy" id="2557542"/>
    <lineage>
        <taxon>Eukaryota</taxon>
        <taxon>Sar</taxon>
        <taxon>Stramenopiles</taxon>
        <taxon>Ochrophyta</taxon>
        <taxon>Bolidophyceae</taxon>
        <taxon>Parmales</taxon>
        <taxon>Triparmaceae</taxon>
        <taxon>Triparma</taxon>
    </lineage>
</organism>
<feature type="compositionally biased region" description="Polar residues" evidence="2">
    <location>
        <begin position="49"/>
        <end position="71"/>
    </location>
</feature>
<dbReference type="InterPro" id="IPR010674">
    <property type="entry name" value="NOG1_Rossman_fold_dom"/>
</dbReference>
<evidence type="ECO:0000256" key="1">
    <source>
        <dbReference type="ARBA" id="ARBA00023134"/>
    </source>
</evidence>
<dbReference type="Proteomes" id="UP001165082">
    <property type="component" value="Unassembled WGS sequence"/>
</dbReference>
<dbReference type="AlphaFoldDB" id="A0A9W6ZMU8"/>
<evidence type="ECO:0000313" key="6">
    <source>
        <dbReference type="Proteomes" id="UP001165082"/>
    </source>
</evidence>
<name>A0A9W6ZMU8_9STRA</name>
<dbReference type="GO" id="GO:0005525">
    <property type="term" value="F:GTP binding"/>
    <property type="evidence" value="ECO:0007669"/>
    <property type="project" value="UniProtKB-KW"/>
</dbReference>
<keyword evidence="6" id="KW-1185">Reference proteome</keyword>
<reference evidence="5" key="1">
    <citation type="submission" date="2022-07" db="EMBL/GenBank/DDBJ databases">
        <title>Genome analysis of Parmales, a sister group of diatoms, reveals the evolutionary specialization of diatoms from phago-mixotrophs to photoautotrophs.</title>
        <authorList>
            <person name="Ban H."/>
            <person name="Sato S."/>
            <person name="Yoshikawa S."/>
            <person name="Kazumasa Y."/>
            <person name="Nakamura Y."/>
            <person name="Ichinomiya M."/>
            <person name="Saitoh K."/>
            <person name="Sato N."/>
            <person name="Blanc-Mathieu R."/>
            <person name="Endo H."/>
            <person name="Kuwata A."/>
            <person name="Ogata H."/>
        </authorList>
    </citation>
    <scope>NUCLEOTIDE SEQUENCE</scope>
</reference>
<evidence type="ECO:0000259" key="3">
    <source>
        <dbReference type="Pfam" id="PF06858"/>
    </source>
</evidence>
<dbReference type="Pfam" id="PF06858">
    <property type="entry name" value="NOG1"/>
    <property type="match status" value="1"/>
</dbReference>
<dbReference type="PANTHER" id="PTHR45759">
    <property type="entry name" value="NUCLEOLAR GTP-BINDING PROTEIN 1"/>
    <property type="match status" value="1"/>
</dbReference>
<dbReference type="SUPFAM" id="SSF52540">
    <property type="entry name" value="P-loop containing nucleoside triphosphate hydrolases"/>
    <property type="match status" value="1"/>
</dbReference>
<feature type="region of interest" description="Disordered" evidence="2">
    <location>
        <begin position="37"/>
        <end position="71"/>
    </location>
</feature>
<dbReference type="InterPro" id="IPR006073">
    <property type="entry name" value="GTP-bd"/>
</dbReference>
<dbReference type="InterPro" id="IPR027417">
    <property type="entry name" value="P-loop_NTPase"/>
</dbReference>
<accession>A0A9W6ZMU8</accession>
<proteinExistence type="predicted"/>
<comment type="caution">
    <text evidence="5">The sequence shown here is derived from an EMBL/GenBank/DDBJ whole genome shotgun (WGS) entry which is preliminary data.</text>
</comment>
<feature type="domain" description="NOG1 N-terminal helical" evidence="4">
    <location>
        <begin position="92"/>
        <end position="256"/>
    </location>
</feature>
<dbReference type="OrthoDB" id="415015at2759"/>
<keyword evidence="1" id="KW-0547">Nucleotide-binding</keyword>
<gene>
    <name evidence="5" type="ORF">TrRE_jg12503</name>
</gene>
<dbReference type="Gene3D" id="1.20.120.1190">
    <property type="match status" value="1"/>
</dbReference>
<sequence length="466" mass="52112">MFVTCRSFTSPLMRIHTSRRVIGGEINTDFSRTSFQSLSINPKGPYGRSLSSLSSEPGNNNGGSELAINNPNSIARKQDLQALRRQTGGLRRFPVLYPSNELLSHARKSVFKTIREDKTIKNGRQRARKLGAEKMDALTKAMCVPIRDVVKGYKTVFKSLHPFEAVVADLTVKAREKKDGMKLELALDELNEGRKKVLDLGKGWASKIKNAPTAREAEAWLVQAEEEMATTYKEEVGPKVDGLLELQKALRKTPSVVLDTPACVLVGAPNVGKSSIVKSISSGTPEISNYPFTTRGMTLGHISQTYKNGLSEQCQVMDSPGLLWRDDERRNEMEQLTIAAMAHLPTAVVFVMDLSGQAGDACSSVEDQLKIRKQVRERFPRRPWVDVLAKYDLGVEEDVREELNEIIGEDAAKNVIELSVHEDWGVDDLRERVEGVLKNVRTVLDVIEAEKQERRKEEQEQERANN</sequence>
<dbReference type="Pfam" id="PF17835">
    <property type="entry name" value="NOG1_N"/>
    <property type="match status" value="1"/>
</dbReference>
<protein>
    <submittedName>
        <fullName evidence="5">Uncharacterized protein</fullName>
    </submittedName>
</protein>
<keyword evidence="1" id="KW-0342">GTP-binding</keyword>
<dbReference type="EMBL" id="BRXZ01002057">
    <property type="protein sequence ID" value="GMH53394.1"/>
    <property type="molecule type" value="Genomic_DNA"/>
</dbReference>
<dbReference type="PRINTS" id="PR00326">
    <property type="entry name" value="GTP1OBG"/>
</dbReference>